<comment type="caution">
    <text evidence="2">The sequence shown here is derived from an EMBL/GenBank/DDBJ whole genome shotgun (WGS) entry which is preliminary data.</text>
</comment>
<sequence length="188" mass="20529">MNTGMQDCCDDLAGRVIDICRDSRFYLAASESLTGGLLADAFVRIPGASDVFLGSSVTYDIAAKASVLSVNPNLLKMHGAVHPRVAEEMALGTARLYTQYDYEGRVIGMATTGVAGPGPDGDNPAGLVYIGYALPRRLIEPTAVHRELVDDYRTLSYELHLDGDREQVRRGTVMRVLDRLNETLMLYT</sequence>
<proteinExistence type="predicted"/>
<dbReference type="AlphaFoldDB" id="A0ABD4AD71"/>
<reference evidence="2 3" key="1">
    <citation type="submission" date="2014-12" db="EMBL/GenBank/DDBJ databases">
        <title>Comparative genomics of the lactic acid bacteria isolated from the honey bee gut.</title>
        <authorList>
            <person name="Ellegaard K.M."/>
            <person name="Tamarit D."/>
            <person name="Javelind E."/>
            <person name="Olofsson T."/>
            <person name="Andersson S.G."/>
            <person name="Vasquez A."/>
        </authorList>
    </citation>
    <scope>NUCLEOTIDE SEQUENCE [LARGE SCALE GENOMIC DNA]</scope>
    <source>
        <strain evidence="2 3">Bma6</strain>
    </source>
</reference>
<dbReference type="NCBIfam" id="TIGR00199">
    <property type="entry name" value="PncC_domain"/>
    <property type="match status" value="1"/>
</dbReference>
<evidence type="ECO:0000313" key="3">
    <source>
        <dbReference type="Proteomes" id="UP000033652"/>
    </source>
</evidence>
<dbReference type="InterPro" id="IPR008136">
    <property type="entry name" value="CinA_C"/>
</dbReference>
<dbReference type="SUPFAM" id="SSF142433">
    <property type="entry name" value="CinA-like"/>
    <property type="match status" value="1"/>
</dbReference>
<organism evidence="2 3">
    <name type="scientific">Bifidobacterium coryneforme</name>
    <dbReference type="NCBI Taxonomy" id="1687"/>
    <lineage>
        <taxon>Bacteria</taxon>
        <taxon>Bacillati</taxon>
        <taxon>Actinomycetota</taxon>
        <taxon>Actinomycetes</taxon>
        <taxon>Bifidobacteriales</taxon>
        <taxon>Bifidobacteriaceae</taxon>
        <taxon>Bifidobacterium</taxon>
    </lineage>
</organism>
<accession>A0ABD4AD71</accession>
<dbReference type="Proteomes" id="UP000033652">
    <property type="component" value="Unassembled WGS sequence"/>
</dbReference>
<dbReference type="EMBL" id="JXBX01000009">
    <property type="protein sequence ID" value="KJY53175.1"/>
    <property type="molecule type" value="Genomic_DNA"/>
</dbReference>
<evidence type="ECO:0000259" key="1">
    <source>
        <dbReference type="Pfam" id="PF02464"/>
    </source>
</evidence>
<protein>
    <submittedName>
        <fullName evidence="2">CinA-like protein</fullName>
    </submittedName>
</protein>
<evidence type="ECO:0000313" key="2">
    <source>
        <dbReference type="EMBL" id="KJY53175.1"/>
    </source>
</evidence>
<dbReference type="InterPro" id="IPR036653">
    <property type="entry name" value="CinA-like_C"/>
</dbReference>
<feature type="domain" description="CinA C-terminal" evidence="1">
    <location>
        <begin position="11"/>
        <end position="184"/>
    </location>
</feature>
<gene>
    <name evidence="2" type="ORF">JF68_05130</name>
</gene>
<name>A0ABD4AD71_9BIFI</name>
<dbReference type="Pfam" id="PF02464">
    <property type="entry name" value="CinA"/>
    <property type="match status" value="1"/>
</dbReference>
<dbReference type="Gene3D" id="3.90.950.20">
    <property type="entry name" value="CinA-like"/>
    <property type="match status" value="1"/>
</dbReference>